<dbReference type="HOGENOM" id="CLU_017266_1_1_1"/>
<dbReference type="CDD" id="cd01087">
    <property type="entry name" value="Prolidase"/>
    <property type="match status" value="1"/>
</dbReference>
<evidence type="ECO:0000256" key="3">
    <source>
        <dbReference type="ARBA" id="ARBA00022723"/>
    </source>
</evidence>
<evidence type="ECO:0000256" key="2">
    <source>
        <dbReference type="ARBA" id="ARBA00008766"/>
    </source>
</evidence>
<dbReference type="InterPro" id="IPR052433">
    <property type="entry name" value="X-Pro_dipept-like"/>
</dbReference>
<evidence type="ECO:0000256" key="4">
    <source>
        <dbReference type="ARBA" id="ARBA00022801"/>
    </source>
</evidence>
<dbReference type="Gene3D" id="3.90.230.10">
    <property type="entry name" value="Creatinase/methionine aminopeptidase superfamily"/>
    <property type="match status" value="1"/>
</dbReference>
<reference evidence="8 9" key="1">
    <citation type="journal article" date="2011" name="Proc. Natl. Acad. Sci. U.S.A.">
        <title>Evolutionary erosion of yeast sex chromosomes by mating-type switching accidents.</title>
        <authorList>
            <person name="Gordon J.L."/>
            <person name="Armisen D."/>
            <person name="Proux-Wera E."/>
            <person name="Oheigeartaigh S.S."/>
            <person name="Byrne K.P."/>
            <person name="Wolfe K.H."/>
        </authorList>
    </citation>
    <scope>NUCLEOTIDE SEQUENCE [LARGE SCALE GENOMIC DNA]</scope>
    <source>
        <strain evidence="9">ATCC 22294 / BCRC 22015 / CBS 2517 / CECT 1963 / NBRC 1671 / NRRL Y-8276</strain>
    </source>
</reference>
<dbReference type="eggNOG" id="KOG2414">
    <property type="taxonomic scope" value="Eukaryota"/>
</dbReference>
<dbReference type="FunCoup" id="H2B267">
    <property type="interactions" value="529"/>
</dbReference>
<dbReference type="GeneID" id="13886925"/>
<dbReference type="GO" id="GO:0030145">
    <property type="term" value="F:manganese ion binding"/>
    <property type="evidence" value="ECO:0007669"/>
    <property type="project" value="InterPro"/>
</dbReference>
<comment type="similarity">
    <text evidence="2 6">Belongs to the peptidase M24B family.</text>
</comment>
<gene>
    <name evidence="8" type="primary">KAFR0L01090</name>
    <name evidence="8" type="ORF">KAFR_0L01090</name>
</gene>
<keyword evidence="3 6" id="KW-0479">Metal-binding</keyword>
<dbReference type="SUPFAM" id="SSF55920">
    <property type="entry name" value="Creatinase/aminopeptidase"/>
    <property type="match status" value="1"/>
</dbReference>
<dbReference type="GO" id="GO:0016485">
    <property type="term" value="P:protein processing"/>
    <property type="evidence" value="ECO:0007669"/>
    <property type="project" value="EnsemblFungi"/>
</dbReference>
<organism evidence="8 9">
    <name type="scientific">Kazachstania africana (strain ATCC 22294 / BCRC 22015 / CBS 2517 / CECT 1963 / NBRC 1671 / NRRL Y-8276)</name>
    <name type="common">Yeast</name>
    <name type="synonym">Kluyveromyces africanus</name>
    <dbReference type="NCBI Taxonomy" id="1071382"/>
    <lineage>
        <taxon>Eukaryota</taxon>
        <taxon>Fungi</taxon>
        <taxon>Dikarya</taxon>
        <taxon>Ascomycota</taxon>
        <taxon>Saccharomycotina</taxon>
        <taxon>Saccharomycetes</taxon>
        <taxon>Saccharomycetales</taxon>
        <taxon>Saccharomycetaceae</taxon>
        <taxon>Kazachstania</taxon>
    </lineage>
</organism>
<dbReference type="AlphaFoldDB" id="H2B267"/>
<dbReference type="FunFam" id="3.90.230.10:FF:000026">
    <property type="entry name" value="Intermediate cleaving peptidase 55"/>
    <property type="match status" value="1"/>
</dbReference>
<dbReference type="PANTHER" id="PTHR43226">
    <property type="entry name" value="XAA-PRO AMINOPEPTIDASE 3"/>
    <property type="match status" value="1"/>
</dbReference>
<dbReference type="OrthoDB" id="4215474at2759"/>
<evidence type="ECO:0000313" key="9">
    <source>
        <dbReference type="Proteomes" id="UP000005220"/>
    </source>
</evidence>
<dbReference type="RefSeq" id="XP_003959852.1">
    <property type="nucleotide sequence ID" value="XM_003959803.1"/>
</dbReference>
<dbReference type="Pfam" id="PF00557">
    <property type="entry name" value="Peptidase_M24"/>
    <property type="match status" value="1"/>
</dbReference>
<dbReference type="InParanoid" id="H2B267"/>
<comment type="cofactor">
    <cofactor evidence="1">
        <name>Mn(2+)</name>
        <dbReference type="ChEBI" id="CHEBI:29035"/>
    </cofactor>
</comment>
<dbReference type="InterPro" id="IPR000994">
    <property type="entry name" value="Pept_M24"/>
</dbReference>
<dbReference type="SMART" id="SM01011">
    <property type="entry name" value="AMP_N"/>
    <property type="match status" value="1"/>
</dbReference>
<dbReference type="KEGG" id="kaf:KAFR_0L01090"/>
<dbReference type="InterPro" id="IPR029149">
    <property type="entry name" value="Creatin/AminoP/Spt16_N"/>
</dbReference>
<dbReference type="InterPro" id="IPR007865">
    <property type="entry name" value="Aminopep_P_N"/>
</dbReference>
<keyword evidence="4" id="KW-0378">Hydrolase</keyword>
<evidence type="ECO:0000259" key="7">
    <source>
        <dbReference type="SMART" id="SM01011"/>
    </source>
</evidence>
<evidence type="ECO:0000313" key="8">
    <source>
        <dbReference type="EMBL" id="CCF60717.1"/>
    </source>
</evidence>
<evidence type="ECO:0000256" key="6">
    <source>
        <dbReference type="RuleBase" id="RU000590"/>
    </source>
</evidence>
<keyword evidence="5" id="KW-0464">Manganese</keyword>
<evidence type="ECO:0000256" key="1">
    <source>
        <dbReference type="ARBA" id="ARBA00001936"/>
    </source>
</evidence>
<dbReference type="InterPro" id="IPR001131">
    <property type="entry name" value="Peptidase_M24B_aminopep-P_CS"/>
</dbReference>
<dbReference type="Pfam" id="PF05195">
    <property type="entry name" value="AMP_N"/>
    <property type="match status" value="1"/>
</dbReference>
<dbReference type="PROSITE" id="PS00491">
    <property type="entry name" value="PROLINE_PEPTIDASE"/>
    <property type="match status" value="1"/>
</dbReference>
<protein>
    <recommendedName>
        <fullName evidence="7">Aminopeptidase P N-terminal domain-containing protein</fullName>
    </recommendedName>
</protein>
<dbReference type="PANTHER" id="PTHR43226:SF4">
    <property type="entry name" value="XAA-PRO AMINOPEPTIDASE 3"/>
    <property type="match status" value="1"/>
</dbReference>
<dbReference type="GO" id="GO:0070006">
    <property type="term" value="F:metalloaminopeptidase activity"/>
    <property type="evidence" value="ECO:0007669"/>
    <property type="project" value="InterPro"/>
</dbReference>
<dbReference type="STRING" id="1071382.H2B267"/>
<name>H2B267_KAZAF</name>
<dbReference type="GO" id="GO:0050821">
    <property type="term" value="P:protein stabilization"/>
    <property type="evidence" value="ECO:0007669"/>
    <property type="project" value="EnsemblFungi"/>
</dbReference>
<feature type="domain" description="Aminopeptidase P N-terminal" evidence="7">
    <location>
        <begin position="62"/>
        <end position="198"/>
    </location>
</feature>
<dbReference type="EMBL" id="HE650832">
    <property type="protein sequence ID" value="CCF60717.1"/>
    <property type="molecule type" value="Genomic_DNA"/>
</dbReference>
<sequence>MQATYKFTYPFLKLSPLIRRRYLSTYATQPFVQRKRSPITAGQSIHETRPFLLRPGELTIGIQSIEYNDRRRKLVSKMDNNSCIVIQSNELQFASGAVFYPFQQDNDFYYLSGWNEPNSVLIIERLSDNLDFNFTMLVPGKDKFIEQWEGNRTGEEGAMEIFNADEAFDIKHSLNSVLSDVFARNKTIYFNDKGNNSGNSQAIAKILNESSFGQNKNLKNYKKILGELRKIKSPAELKIMRAAGKISGKAYNQAFARKFRNERTLAAFLENKFLSGGCTKSAYIPVVASGSNSLCIHYTRNDDVMFDDEMVLVDASGAIGGYCSDISRTWPVNGNFTQPQKDLYQAVLNVQKQCIELCKASNNYSLDDIHQRSVSLMGQELKNLGIANLKNWDVESLYPHYIGHNLGLDVHDVPEASRFDKLQVGQVITIEPGLYIPDDDSVPAYFRNIGIRIEDDIAIGQDTYRNLTVEAVKEIIDLETIMSNGATLSKFDDDVIDPLSIE</sequence>
<dbReference type="InterPro" id="IPR036005">
    <property type="entry name" value="Creatinase/aminopeptidase-like"/>
</dbReference>
<dbReference type="GO" id="GO:0005634">
    <property type="term" value="C:nucleus"/>
    <property type="evidence" value="ECO:0007669"/>
    <property type="project" value="EnsemblFungi"/>
</dbReference>
<accession>H2B267</accession>
<dbReference type="Proteomes" id="UP000005220">
    <property type="component" value="Chromosome 12"/>
</dbReference>
<dbReference type="Gene3D" id="3.40.350.10">
    <property type="entry name" value="Creatinase/prolidase N-terminal domain"/>
    <property type="match status" value="1"/>
</dbReference>
<dbReference type="GO" id="GO:0005739">
    <property type="term" value="C:mitochondrion"/>
    <property type="evidence" value="ECO:0007669"/>
    <property type="project" value="EnsemblFungi"/>
</dbReference>
<dbReference type="SUPFAM" id="SSF53092">
    <property type="entry name" value="Creatinase/prolidase N-terminal domain"/>
    <property type="match status" value="1"/>
</dbReference>
<keyword evidence="9" id="KW-1185">Reference proteome</keyword>
<evidence type="ECO:0000256" key="5">
    <source>
        <dbReference type="ARBA" id="ARBA00023211"/>
    </source>
</evidence>
<proteinExistence type="inferred from homology"/>